<name>A0A483VF72_KLEPN</name>
<accession>A0A483VF72</accession>
<gene>
    <name evidence="5" type="ORF">ETE67_19920</name>
    <name evidence="4" type="ORF">ETE94_26510</name>
    <name evidence="3" type="ORF">ETF12_23570</name>
    <name evidence="8" type="ORF">ETH60_22210</name>
    <name evidence="7" type="ORF">ETH89_28150</name>
    <name evidence="6" type="ORF">ETH94_21510</name>
    <name evidence="2" type="ORF">G4V31_27180</name>
    <name evidence="1" type="ORF">GJJ01_28160</name>
</gene>
<evidence type="ECO:0000313" key="1">
    <source>
        <dbReference type="EMBL" id="MRJ99784.1"/>
    </source>
</evidence>
<reference evidence="2 10" key="3">
    <citation type="submission" date="2020-02" db="EMBL/GenBank/DDBJ databases">
        <title>Klebsiella pneumoniae genome sequencing and assembly.</title>
        <authorList>
            <person name="Starkova P.S."/>
            <person name="Sulyan O.S."/>
            <person name="Likholetova D.V."/>
            <person name="Ageevets V.A."/>
            <person name="Lazareva I.V."/>
            <person name="Sopova J.V."/>
            <person name="Sidorenko S.V."/>
        </authorList>
    </citation>
    <scope>NUCLEOTIDE SEQUENCE [LARGE SCALE GENOMIC DNA]</scope>
    <source>
        <strain evidence="2 10">2429</strain>
    </source>
</reference>
<reference evidence="6" key="1">
    <citation type="submission" date="2019-01" db="EMBL/GenBank/DDBJ databases">
        <authorList>
            <person name="Lista F."/>
            <person name="Anselmo A."/>
        </authorList>
    </citation>
    <scope>NUCLEOTIDE SEQUENCE</scope>
    <source>
        <strain evidence="6">10R</strain>
        <strain evidence="5">11S</strain>
        <strain evidence="4">19S</strain>
        <strain evidence="3">23S</strain>
        <strain evidence="8">2R</strain>
        <strain evidence="7">4R</strain>
    </source>
</reference>
<dbReference type="EMBL" id="WJVL01000043">
    <property type="protein sequence ID" value="MRJ99784.1"/>
    <property type="molecule type" value="Genomic_DNA"/>
</dbReference>
<dbReference type="Proteomes" id="UP000479475">
    <property type="component" value="Unassembled WGS sequence"/>
</dbReference>
<organism evidence="6">
    <name type="scientific">Klebsiella pneumoniae</name>
    <dbReference type="NCBI Taxonomy" id="573"/>
    <lineage>
        <taxon>Bacteria</taxon>
        <taxon>Pseudomonadati</taxon>
        <taxon>Pseudomonadota</taxon>
        <taxon>Gammaproteobacteria</taxon>
        <taxon>Enterobacterales</taxon>
        <taxon>Enterobacteriaceae</taxon>
        <taxon>Klebsiella/Raoultella group</taxon>
        <taxon>Klebsiella</taxon>
        <taxon>Klebsiella pneumoniae complex</taxon>
    </lineage>
</organism>
<dbReference type="EMBL" id="JAAKYD010000038">
    <property type="protein sequence ID" value="NGN75761.1"/>
    <property type="molecule type" value="Genomic_DNA"/>
</dbReference>
<evidence type="ECO:0000313" key="5">
    <source>
        <dbReference type="EMBL" id="TCX31699.1"/>
    </source>
</evidence>
<dbReference type="AlphaFoldDB" id="A0A483VF72"/>
<evidence type="ECO:0000313" key="9">
    <source>
        <dbReference type="Proteomes" id="UP000441029"/>
    </source>
</evidence>
<evidence type="ECO:0000313" key="10">
    <source>
        <dbReference type="Proteomes" id="UP000479475"/>
    </source>
</evidence>
<dbReference type="Proteomes" id="UP000441029">
    <property type="component" value="Unassembled WGS sequence"/>
</dbReference>
<evidence type="ECO:0000313" key="6">
    <source>
        <dbReference type="EMBL" id="TCY84013.1"/>
    </source>
</evidence>
<sequence>MNTTFLGQSEFIKHEGLLFLLSDESCLAINHIEWAEKILSSDNVKYQNGRMSHEVAYEVMEESQDILLEYLCLTLPQVPTR</sequence>
<protein>
    <submittedName>
        <fullName evidence="6">Uncharacterized protein</fullName>
    </submittedName>
</protein>
<comment type="caution">
    <text evidence="6">The sequence shown here is derived from an EMBL/GenBank/DDBJ whole genome shotgun (WGS) entry which is preliminary data.</text>
</comment>
<dbReference type="EMBL" id="SDCD01000082">
    <property type="protein sequence ID" value="TCX16001.1"/>
    <property type="molecule type" value="Genomic_DNA"/>
</dbReference>
<dbReference type="EMBL" id="SDDT01000047">
    <property type="protein sequence ID" value="TCZ43189.1"/>
    <property type="molecule type" value="Genomic_DNA"/>
</dbReference>
<evidence type="ECO:0000313" key="7">
    <source>
        <dbReference type="EMBL" id="TCZ23586.1"/>
    </source>
</evidence>
<dbReference type="EMBL" id="SDCL01000021">
    <property type="protein sequence ID" value="TCX31699.1"/>
    <property type="molecule type" value="Genomic_DNA"/>
</dbReference>
<evidence type="ECO:0000313" key="8">
    <source>
        <dbReference type="EMBL" id="TCZ43189.1"/>
    </source>
</evidence>
<reference evidence="1 9" key="2">
    <citation type="submission" date="2019-11" db="EMBL/GenBank/DDBJ databases">
        <title>Molecular typing, antibiotic resistance determination and virulence profiling for 36 multidrug-resistant clinical Klebsiella pneumoniae isolates using second- and third-generation sequencing.</title>
        <authorList>
            <person name="Shelenkov A."/>
            <person name="Mikhaylova Y."/>
            <person name="Yanushevich Y."/>
            <person name="Samoilov A."/>
            <person name="Petrova L."/>
            <person name="Fomina V."/>
            <person name="Gusarov V."/>
            <person name="Zamyatin M."/>
            <person name="Shagin D."/>
        </authorList>
    </citation>
    <scope>NUCLEOTIDE SEQUENCE [LARGE SCALE GENOMIC DNA]</scope>
    <source>
        <strain evidence="1 9">CriePir226</strain>
    </source>
</reference>
<dbReference type="EMBL" id="SDDL01000053">
    <property type="protein sequence ID" value="TCY84013.1"/>
    <property type="molecule type" value="Genomic_DNA"/>
</dbReference>
<evidence type="ECO:0000313" key="4">
    <source>
        <dbReference type="EMBL" id="TCX16001.1"/>
    </source>
</evidence>
<proteinExistence type="predicted"/>
<dbReference type="GeneID" id="39643093"/>
<dbReference type="RefSeq" id="WP_025368632.1">
    <property type="nucleotide sequence ID" value="NZ_BTWE01000025.1"/>
</dbReference>
<dbReference type="EMBL" id="SDDR01000065">
    <property type="protein sequence ID" value="TCZ23586.1"/>
    <property type="molecule type" value="Genomic_DNA"/>
</dbReference>
<dbReference type="EMBL" id="SDBZ01000043">
    <property type="protein sequence ID" value="TCW89635.1"/>
    <property type="molecule type" value="Genomic_DNA"/>
</dbReference>
<evidence type="ECO:0000313" key="2">
    <source>
        <dbReference type="EMBL" id="NGN75761.1"/>
    </source>
</evidence>
<evidence type="ECO:0000313" key="3">
    <source>
        <dbReference type="EMBL" id="TCW89635.1"/>
    </source>
</evidence>